<evidence type="ECO:0000313" key="2">
    <source>
        <dbReference type="EMBL" id="SER21700.1"/>
    </source>
</evidence>
<name>A0A1H9MD56_9LACT</name>
<dbReference type="OrthoDB" id="2165283at2"/>
<feature type="domain" description="HNH" evidence="1">
    <location>
        <begin position="347"/>
        <end position="386"/>
    </location>
</feature>
<dbReference type="InterPro" id="IPR003615">
    <property type="entry name" value="HNH_nuc"/>
</dbReference>
<keyword evidence="3" id="KW-1185">Reference proteome</keyword>
<dbReference type="RefSeq" id="WP_089747014.1">
    <property type="nucleotide sequence ID" value="NZ_FOGF01000026.1"/>
</dbReference>
<accession>A0A1H9MD56</accession>
<dbReference type="STRING" id="137733.SAMN05421767_12619"/>
<evidence type="ECO:0000313" key="3">
    <source>
        <dbReference type="Proteomes" id="UP000198556"/>
    </source>
</evidence>
<dbReference type="CDD" id="cd00085">
    <property type="entry name" value="HNHc"/>
    <property type="match status" value="1"/>
</dbReference>
<dbReference type="GO" id="GO:0004519">
    <property type="term" value="F:endonuclease activity"/>
    <property type="evidence" value="ECO:0007669"/>
    <property type="project" value="UniProtKB-KW"/>
</dbReference>
<proteinExistence type="predicted"/>
<dbReference type="EMBL" id="FOGF01000026">
    <property type="protein sequence ID" value="SER21700.1"/>
    <property type="molecule type" value="Genomic_DNA"/>
</dbReference>
<reference evidence="2 3" key="1">
    <citation type="submission" date="2016-10" db="EMBL/GenBank/DDBJ databases">
        <authorList>
            <person name="de Groot N.N."/>
        </authorList>
    </citation>
    <scope>NUCLEOTIDE SEQUENCE [LARGE SCALE GENOMIC DNA]</scope>
    <source>
        <strain evidence="2 3">DSM 15827</strain>
    </source>
</reference>
<dbReference type="Pfam" id="PF01844">
    <property type="entry name" value="HNH"/>
    <property type="match status" value="1"/>
</dbReference>
<gene>
    <name evidence="2" type="ORF">SAMN05421767_12619</name>
</gene>
<protein>
    <submittedName>
        <fullName evidence="2">Predicted restriction endonuclease, HNH family</fullName>
    </submittedName>
</protein>
<keyword evidence="2" id="KW-0378">Hydrolase</keyword>
<dbReference type="GO" id="GO:0008270">
    <property type="term" value="F:zinc ion binding"/>
    <property type="evidence" value="ECO:0007669"/>
    <property type="project" value="InterPro"/>
</dbReference>
<keyword evidence="2" id="KW-0255">Endonuclease</keyword>
<keyword evidence="2" id="KW-0540">Nuclease</keyword>
<evidence type="ECO:0000259" key="1">
    <source>
        <dbReference type="Pfam" id="PF01844"/>
    </source>
</evidence>
<dbReference type="GO" id="GO:0003676">
    <property type="term" value="F:nucleic acid binding"/>
    <property type="evidence" value="ECO:0007669"/>
    <property type="project" value="InterPro"/>
</dbReference>
<dbReference type="InterPro" id="IPR002711">
    <property type="entry name" value="HNH"/>
</dbReference>
<dbReference type="Proteomes" id="UP000198556">
    <property type="component" value="Unassembled WGS sequence"/>
</dbReference>
<organism evidence="2 3">
    <name type="scientific">Granulicatella balaenopterae</name>
    <dbReference type="NCBI Taxonomy" id="137733"/>
    <lineage>
        <taxon>Bacteria</taxon>
        <taxon>Bacillati</taxon>
        <taxon>Bacillota</taxon>
        <taxon>Bacilli</taxon>
        <taxon>Lactobacillales</taxon>
        <taxon>Carnobacteriaceae</taxon>
        <taxon>Granulicatella</taxon>
    </lineage>
</organism>
<dbReference type="AlphaFoldDB" id="A0A1H9MD56"/>
<sequence length="421" mass="48651">MTKWMIICNPKHDAVDQAFQELDTIDWKKSNKIKVGDDVYIYVASPVQAIKYKCKVIKTNLSKAEIDNKKFELNNEHYANAEEYMRLHLLETYPDELLPYQDLQQNGLTSVQGANRMSDELVAYIERIVKGNARDAAYPREYVFDSTLPISKWKELLLDTSIFTEKNIALLKRIYLADNHATTCYDLSVEDGGSPSAYNSSIVSLAKKIIKKTGISPAICDEEEAYWPILFWGRERQDKRFEWKLQPKLAKAMQQLYPELINDLNLETERLADEQLIEELKTAKIIKAEDFQYRGRSKKKVEPIYHQGRKSYPRDKKTALNALAHANYCCEINPNHETFIKKNSEVPYTEPHHLVPLAYSGDFEVSLDVEENIVSLCSNCHNHLHYGKDAEKLIVQLYKERQSDLKKVGIAISLEDLLAMY</sequence>